<sequence length="259" mass="27647">MTEQQFAADAADAARAIALKYFRSGLTVEDKEDSSPVTVTVADRGIEAFLRQRITETFPRHGIFGEEEAPINLDSDHIWIVDPIDGTKSFVTGHPLFGGLMALLKNGEPCLGQIDMPAIDERWQGAQGTPTTFNGAPCRTSACRDLKSAFAYTTDPLLFTGPSAAAFDALRRSVRLIRFGGDCYNYGLLASGHCDLVLEIGLQPYDYLPVVQIVKGAGGVITDWSGQPLGIDSAGDVLASATPQLHAAMLERLAGCAAA</sequence>
<dbReference type="Gene3D" id="3.30.540.10">
    <property type="entry name" value="Fructose-1,6-Bisphosphatase, subunit A, domain 1"/>
    <property type="match status" value="1"/>
</dbReference>
<accession>A0A6L6IZX6</accession>
<dbReference type="PRINTS" id="PR00377">
    <property type="entry name" value="IMPHPHTASES"/>
</dbReference>
<keyword evidence="5 6" id="KW-0460">Magnesium</keyword>
<dbReference type="CDD" id="cd01641">
    <property type="entry name" value="Bacterial_IMPase_like_1"/>
    <property type="match status" value="1"/>
</dbReference>
<organism evidence="7 8">
    <name type="scientific">Paracoccus shanxieyensis</name>
    <dbReference type="NCBI Taxonomy" id="2675752"/>
    <lineage>
        <taxon>Bacteria</taxon>
        <taxon>Pseudomonadati</taxon>
        <taxon>Pseudomonadota</taxon>
        <taxon>Alphaproteobacteria</taxon>
        <taxon>Rhodobacterales</taxon>
        <taxon>Paracoccaceae</taxon>
        <taxon>Paracoccus</taxon>
    </lineage>
</organism>
<name>A0A6L6IZX6_9RHOB</name>
<dbReference type="InterPro" id="IPR000760">
    <property type="entry name" value="Inositol_monophosphatase-like"/>
</dbReference>
<evidence type="ECO:0000256" key="1">
    <source>
        <dbReference type="ARBA" id="ARBA00001946"/>
    </source>
</evidence>
<evidence type="ECO:0000313" key="8">
    <source>
        <dbReference type="Proteomes" id="UP000478740"/>
    </source>
</evidence>
<dbReference type="InterPro" id="IPR051090">
    <property type="entry name" value="Inositol_monoP_superfamily"/>
</dbReference>
<dbReference type="PANTHER" id="PTHR43200">
    <property type="entry name" value="PHOSPHATASE"/>
    <property type="match status" value="1"/>
</dbReference>
<feature type="binding site" evidence="6">
    <location>
        <position position="84"/>
    </location>
    <ligand>
        <name>Mg(2+)</name>
        <dbReference type="ChEBI" id="CHEBI:18420"/>
        <label>1</label>
        <note>catalytic</note>
    </ligand>
</feature>
<feature type="binding site" evidence="6">
    <location>
        <position position="85"/>
    </location>
    <ligand>
        <name>Mg(2+)</name>
        <dbReference type="ChEBI" id="CHEBI:18420"/>
        <label>1</label>
        <note>catalytic</note>
    </ligand>
</feature>
<dbReference type="SUPFAM" id="SSF56655">
    <property type="entry name" value="Carbohydrate phosphatase"/>
    <property type="match status" value="1"/>
</dbReference>
<feature type="binding site" evidence="6">
    <location>
        <position position="82"/>
    </location>
    <ligand>
        <name>Mg(2+)</name>
        <dbReference type="ChEBI" id="CHEBI:18420"/>
        <label>1</label>
        <note>catalytic</note>
    </ligand>
</feature>
<dbReference type="GO" id="GO:0046872">
    <property type="term" value="F:metal ion binding"/>
    <property type="evidence" value="ECO:0007669"/>
    <property type="project" value="UniProtKB-KW"/>
</dbReference>
<dbReference type="InterPro" id="IPR020583">
    <property type="entry name" value="Inositol_monoP_metal-BS"/>
</dbReference>
<protein>
    <submittedName>
        <fullName evidence="7">Histidinol phosphate phosphatase</fullName>
    </submittedName>
</protein>
<dbReference type="Gene3D" id="3.40.190.80">
    <property type="match status" value="1"/>
</dbReference>
<evidence type="ECO:0000313" key="7">
    <source>
        <dbReference type="EMBL" id="MTH63957.1"/>
    </source>
</evidence>
<dbReference type="GO" id="GO:0016791">
    <property type="term" value="F:phosphatase activity"/>
    <property type="evidence" value="ECO:0007669"/>
    <property type="project" value="UniProtKB-ARBA"/>
</dbReference>
<dbReference type="Pfam" id="PF00459">
    <property type="entry name" value="Inositol_P"/>
    <property type="match status" value="1"/>
</dbReference>
<proteinExistence type="inferred from homology"/>
<keyword evidence="3 6" id="KW-0479">Metal-binding</keyword>
<evidence type="ECO:0000256" key="6">
    <source>
        <dbReference type="PIRSR" id="PIRSR600760-2"/>
    </source>
</evidence>
<keyword evidence="4" id="KW-0378">Hydrolase</keyword>
<comment type="similarity">
    <text evidence="2">Belongs to the inositol monophosphatase superfamily.</text>
</comment>
<keyword evidence="8" id="KW-1185">Reference proteome</keyword>
<comment type="caution">
    <text evidence="7">The sequence shown here is derived from an EMBL/GenBank/DDBJ whole genome shotgun (WGS) entry which is preliminary data.</text>
</comment>
<dbReference type="Proteomes" id="UP000478740">
    <property type="component" value="Unassembled WGS sequence"/>
</dbReference>
<dbReference type="AlphaFoldDB" id="A0A6L6IZX6"/>
<comment type="cofactor">
    <cofactor evidence="1 6">
        <name>Mg(2+)</name>
        <dbReference type="ChEBI" id="CHEBI:18420"/>
    </cofactor>
</comment>
<evidence type="ECO:0000256" key="5">
    <source>
        <dbReference type="ARBA" id="ARBA00022842"/>
    </source>
</evidence>
<dbReference type="GO" id="GO:0000105">
    <property type="term" value="P:L-histidine biosynthetic process"/>
    <property type="evidence" value="ECO:0007669"/>
    <property type="project" value="TreeGrafter"/>
</dbReference>
<evidence type="ECO:0000256" key="2">
    <source>
        <dbReference type="ARBA" id="ARBA00009759"/>
    </source>
</evidence>
<dbReference type="EMBL" id="WMII01000005">
    <property type="protein sequence ID" value="MTH63957.1"/>
    <property type="molecule type" value="Genomic_DNA"/>
</dbReference>
<dbReference type="PROSITE" id="PS00629">
    <property type="entry name" value="IMP_1"/>
    <property type="match status" value="1"/>
</dbReference>
<evidence type="ECO:0000256" key="4">
    <source>
        <dbReference type="ARBA" id="ARBA00022801"/>
    </source>
</evidence>
<dbReference type="PANTHER" id="PTHR43200:SF6">
    <property type="entry name" value="3'(2'),5'-BISPHOSPHATE NUCLEOTIDASE"/>
    <property type="match status" value="1"/>
</dbReference>
<feature type="binding site" evidence="6">
    <location>
        <position position="66"/>
    </location>
    <ligand>
        <name>Mg(2+)</name>
        <dbReference type="ChEBI" id="CHEBI:18420"/>
        <label>1</label>
        <note>catalytic</note>
    </ligand>
</feature>
<reference evidence="7 8" key="1">
    <citation type="submission" date="2019-11" db="EMBL/GenBank/DDBJ databases">
        <authorList>
            <person name="Dong K."/>
        </authorList>
    </citation>
    <scope>NUCLEOTIDE SEQUENCE [LARGE SCALE GENOMIC DNA]</scope>
    <source>
        <strain evidence="7 8">DK608</strain>
    </source>
</reference>
<feature type="binding site" evidence="6">
    <location>
        <position position="206"/>
    </location>
    <ligand>
        <name>Mg(2+)</name>
        <dbReference type="ChEBI" id="CHEBI:18420"/>
        <label>1</label>
        <note>catalytic</note>
    </ligand>
</feature>
<gene>
    <name evidence="7" type="ORF">GL284_06730</name>
</gene>
<evidence type="ECO:0000256" key="3">
    <source>
        <dbReference type="ARBA" id="ARBA00022723"/>
    </source>
</evidence>